<feature type="region of interest" description="Disordered" evidence="8">
    <location>
        <begin position="1614"/>
        <end position="1645"/>
    </location>
</feature>
<feature type="region of interest" description="Disordered" evidence="8">
    <location>
        <begin position="347"/>
        <end position="444"/>
    </location>
</feature>
<dbReference type="Pfam" id="PF00078">
    <property type="entry name" value="RVT_1"/>
    <property type="match status" value="3"/>
</dbReference>
<dbReference type="Gene3D" id="1.10.340.70">
    <property type="match status" value="1"/>
</dbReference>
<dbReference type="PROSITE" id="PS50878">
    <property type="entry name" value="RT_POL"/>
    <property type="match status" value="3"/>
</dbReference>
<keyword evidence="1" id="KW-0808">Transferase</keyword>
<feature type="region of interest" description="Disordered" evidence="8">
    <location>
        <begin position="3605"/>
        <end position="3625"/>
    </location>
</feature>
<dbReference type="PANTHER" id="PTHR37984">
    <property type="entry name" value="PROTEIN CBG26694"/>
    <property type="match status" value="1"/>
</dbReference>
<evidence type="ECO:0000256" key="5">
    <source>
        <dbReference type="ARBA" id="ARBA00022801"/>
    </source>
</evidence>
<dbReference type="CDD" id="cd01650">
    <property type="entry name" value="RT_nLTR_like"/>
    <property type="match status" value="2"/>
</dbReference>
<reference evidence="11 12" key="1">
    <citation type="submission" date="2022-01" db="EMBL/GenBank/DDBJ databases">
        <title>A chromosomal length assembly of Cordylochernes scorpioides.</title>
        <authorList>
            <person name="Zeh D."/>
            <person name="Zeh J."/>
        </authorList>
    </citation>
    <scope>NUCLEOTIDE SEQUENCE [LARGE SCALE GENOMIC DNA]</scope>
    <source>
        <strain evidence="11">IN4F17</strain>
        <tissue evidence="11">Whole Body</tissue>
    </source>
</reference>
<feature type="region of interest" description="Disordered" evidence="8">
    <location>
        <begin position="2022"/>
        <end position="2043"/>
    </location>
</feature>
<dbReference type="InterPro" id="IPR041373">
    <property type="entry name" value="RT_RNaseH"/>
</dbReference>
<feature type="domain" description="Reverse transcriptase" evidence="10">
    <location>
        <begin position="952"/>
        <end position="1212"/>
    </location>
</feature>
<dbReference type="CDD" id="cd09274">
    <property type="entry name" value="RNase_HI_RT_Ty3"/>
    <property type="match status" value="1"/>
</dbReference>
<keyword evidence="7" id="KW-0479">Metal-binding</keyword>
<keyword evidence="6" id="KW-0695">RNA-directed DNA polymerase</keyword>
<dbReference type="InterPro" id="IPR000477">
    <property type="entry name" value="RT_dom"/>
</dbReference>
<feature type="region of interest" description="Disordered" evidence="8">
    <location>
        <begin position="1917"/>
        <end position="2009"/>
    </location>
</feature>
<feature type="compositionally biased region" description="Basic and acidic residues" evidence="8">
    <location>
        <begin position="1629"/>
        <end position="1643"/>
    </location>
</feature>
<evidence type="ECO:0000256" key="6">
    <source>
        <dbReference type="ARBA" id="ARBA00022918"/>
    </source>
</evidence>
<feature type="compositionally biased region" description="Basic residues" evidence="8">
    <location>
        <begin position="434"/>
        <end position="443"/>
    </location>
</feature>
<feature type="region of interest" description="Disordered" evidence="8">
    <location>
        <begin position="1676"/>
        <end position="1707"/>
    </location>
</feature>
<feature type="domain" description="CCHC-type" evidence="9">
    <location>
        <begin position="3581"/>
        <end position="3596"/>
    </location>
</feature>
<proteinExistence type="predicted"/>
<keyword evidence="5" id="KW-0378">Hydrolase</keyword>
<dbReference type="PROSITE" id="PS50158">
    <property type="entry name" value="ZF_CCHC"/>
    <property type="match status" value="1"/>
</dbReference>
<dbReference type="CDD" id="cd01647">
    <property type="entry name" value="RT_LTR"/>
    <property type="match status" value="1"/>
</dbReference>
<gene>
    <name evidence="11" type="ORF">LAZ67_10000657</name>
</gene>
<evidence type="ECO:0000256" key="4">
    <source>
        <dbReference type="ARBA" id="ARBA00022759"/>
    </source>
</evidence>
<sequence length="4291" mass="477236">MEAMETNNPFGVLAESQENGLQAHMNSTENPQGSTEISANESDMAESLSDSNNRKDANSEPAADGGHANSRRNWADCPELNDQLPDGEDGIFTTVGGSKKRPHDPDHVNSGAKKGCVQAPRIAPNSSRPRVTPRASRVRECQTTRQKQATFRARSAAMQADQCVYLEFCPDFTEDQYFLALEAKLGKGTVYQLTKMEGQFLVGLSGVQQADKLVEDGLEIEDALLRATPLKKRAERIMFGNVPFFVENLDLVAALQPFGQITSIVQKMKELGESYWADARREAFITLRDGVKLSHIPARLNIKAKGVTSHVYVTYGIRCSLCYKHGHKRANCPRKTGVQEANLLLHLDSPAGPNNAGGRQPSSSNVMPAPVPTPAAGPSSTAALIPDVTPEPPAAPPTPATSPVPPAAPAPAPETLPTASVDPVPPTSKQCRGGARKTHKKSNVTRTQLNELLERIHSNILDKSGLEGLEREEVLDALASVPGADRRPARLQLRSLQAPIGRSCPDEERPMSFRLASINARGLAARERSIELCHFLRQHRVDVAFIQETNTSSLDPIQHLCLGYSAATVPPAALRGSGLACFFAPGVAVLRQRVLWPGNISIVSIDVRGQEVRVINCHLSHIPRERLEQLESITAAAIQEDAWVVGDLNIDEQSPSDITSGSVEALTELMDQTALVDVATLFDAEHLPTRVASCRSRVDAARLDRILLPSRFLERVTLYKTIYYRLSDHRAILTQMGSPHSPRQPCVAAMLRSALVDEHLLATIERTSGSIADMSSEALWIRWSKIKAELLAEVRSLHVPRVADDDHISRARRYLQARLEAASSAADYPSLPDLVRSLRVRRPAGTTIRDEDGSVIDGGELRRRAYSVYQRRFACESGDPIAAAEFIRGTTTTLTLEEDDPLTRPDITGADIAAAIRRLPLGKAPGWDELPCEFLITYEDFFVEALRRVFEASKLRGALPSSIRRSTICLVPKSNGGPGLSGYRPISLPTADYRVLGNILLQRLRPHLPALVPRCQTYAVPGRSPSWNVARVADEIDLATRNGSELAVISTDLESAFDTLDRCFLVSLMVSLRLPPAFVEWFLLLYAGADAAVRAGGLHTKPFHLLNGVRQGCAISAALFSLATGPLLVRLERALGPGNVLAYADDIVLLIRRDELFDVVRIIFEDFRRASGIGVNFAKCKGLWCGAWRARTDTQLGISWTSEQIRVLGCNLTPAVSSSAQEQHLLALLESAVARWVPFTRGLSLVGRARAANSLVLSAVVHHLHGYLPTDSTIAKLQARLVRFVWGPRRTTWLPGGVLARPTALRGGLNAYSWLAVSGTWLTPPTSGTWHPPRRRRLLKLWEAVSEILELNHRVLPPHQLQELHIIGDSRFLRPPDLLVASRWAGMRVGDLTSSSSLPLRTTRAALADIAALTTFCSRIVEENRNHTHRVDNIKDGIVLRGTATAFQRLTTRTARRMLERPRLAALPITQLLARWLPHVSIPISISWPSLRRGAFSGHNADVAVRLALHALPHPAHPASARESCIACGSGDLSLAHRYWSCSRIRPVILEAFTILQRPPDLQSWIFGHDLEDDALAIMASAKTRIYKHFLGLEMRGVQEDPLLVWRRTLSSQDDDKFDGGTPTQKRPTNAEKSAEEVFKPDSKNTFSIKQTTGDYVNQAAGKKQADANWAERVEASEKQSALESDWKIPKSNKRKGRDSPTQQAKVAKAEAIVAGPSLQPRREVRDAVTHIRASRQQQDLAKARSAAATFDHCCFIEWIPDFHQVQYMKALEQMLGKSSVHQLMKMSGHVLVTLPSAEKAERLIEEGLTIGSTLLRAFPYRKRAEKIIIGNLPIAVKDDDIVATLRPYCKVASIAYEIVTCEGYSWTTGSREAFIFMNEGLKIHQLPVKLDIKSRGETTPAYISYGVKCSKCHRQGHRRASCPRRDLEERSTRQPTSQHGSLPPSTQTSPSSQPAATTPAAIGHNGPEKAPAKNVHILMKPPPANKTSGTKALPAAAEVATSSKERPPNIAAPILTIAPGSRIPLKTNPLSKEDESSTDKRSTALRQLEEVLKQLPDTVFENTEAAGMEKEKIVQAIISERNLKKFLPDQKPEQLDSLINLIGTFVDRVEDKACHLYKRLTHLRSVEMCCFFRQHAVDVAFVQETNVLALNNIRDLCLGYSAVFAPSSTPRGSGLAVVAAPGVTVLWHRVLWPGKIAIASVKIRGLETRVINCHLSHTPEERHLQLQIIAEEAIREDAWVLGDINISEESSSDIGSGAVEAFAELLDRTALVDIAAIFDAAHLPTRVASYGSRVDAARLDRVLIPSRLSGRVTRYWTLNYRNSDHRAILLQVGDPPSPSAPSISALLRSAPVIERIEALLSEASQEIEGNPTGDLWGKWGKLKRELVEDIKCLYVPRVEDEDYVTRASRFLRSRLEAETVEADYPSLPELGRALRVRQHRAELTTVFDAQGNLFEGMSLRRYVFNSFRERFNGSTCSPEDIAGFLEGATECITLEDSDPLHRADISLNEVEVAISRLPQGKAAGWDGIPCELVKGFEDFFGGVIHQVLAESKLRGTLPESSRRNIICLVPKAHGGPGLSGYRPISLPTADYRIVSGVLLGRLRRHLPAIVPDCQTYAVPGRCPSWNIACVSDEVALAFKNKTPLAVISTDLQSAFDNVDREFLASQLRTIGLPLPFMEWLHLLYAEADATIKVNGNFTRPFKMRRGLRQGCACSAALFSIFTGPLLRHLERILGRGNVLAYADDILLLIREDWQFERVKTIFDEFRRASGVSVNFPKSKGLWCGAWRDRADSPLGISWSASSITVLGCEITSGHGTSVQENHLLGILERAISRWSPFVRGFSLVGRARAANSLVLAAVLHHLHGYLPGDATIAKLQARLTRFVWGSCHRAAWLPGGLLARPVSVGGVGLLDIRTQLQLACFKGVQAASGNGGKNAYSWLVESGAWMTPLSSGSWLLPRRRRLLDLWEQASSILGLNHRVVPAPTLLNLPLVGACRFLATPSLRAPSRWRGVRVRDLAGPAPPPVARPTRSACDDAAALGAFCQRLVADNATSVYRERTLEEAVVLRGTATPFLRISTRTARRMLERPRLAALPISRFLRRWAPVVGVPSASTPCSSLRRCSFGGHAADIALRLALHALPHPGHPASSQPVCIACGSSDLSLAHRYWSCSAVRPLIREAFSIIGRPPDLQSWIFAVGLEDHAITISSAAKHAIYVFFVDREMRGVAGDPLAIFHHTLQRWQRRHIEIISYLPLLYLSPRHILAETLGNVTELRRSRRLQGREPIIQLLPQRIKMEDDHRPTVSGSYLPCQRQRDPSIFSGDGNINPGQWLKEYERVSKYNRWDDTMKLANVVFYLNGTAGRWFDNNEESLNSWRSFKDAFRGVFGLQEDSARRAEEVLKSRAQKAEESSESYIQEILSLCHQVNPRMEEGEIVAHIIKGISEDTYQVLVAKDIQTVDEILKFCRHLTIVKQRRIGRTKFARLSNVMPISCVDDSDDLAGLIRRIVREEIQKVLSPPEVVNPLREVNALEQTVREEVSRVLQPTRAQINVVQQQPRTPYNIDRPTQPRKTEHWRTYDDKPICFHCGRPGHVVRYCRERRQVFAEARSRNGGEGRNVGFSSQPRDMTPTTTILIESSDKLQETQLKSREWSQKLNLTLDPGLSEIQRLQLVSCLDEFIDIFDFGGTPIKPTSTVKHKINTGDHSPIKQRPYRVAPSERRLIQDEVNKMIENHIVKPSESPWSSPVILVRKKDGTWRFCVDYRRLNKITKKDVYPLPRIDDALDSLAGSSYFSTMDLRSGYWQIEVDEKDREKTAFITPDGLYEFRVMPFGLCNAPATFERMIDSVLGSLKWNMCLCYLDDIVVYAPTFEEHLRRLQLVLRCIQKAGLSLNHKKCLFGSRRIKILGHLVDANGIHPDPDKVEAVSKFPRPKNISELRSFLGLCSYYRRFIENFADKARSLHDLLKTEKQFYWDAAQEKAFEVLKTAQISEPVLGHFDESADTHLHTDASGHGIGAVLLQIQGGKERPIAYASRSLTKAEHNYSTTEKECLAVVWSISKFRPYLFGRPFTVVTDHHSLCWLVGQKDPSGRLARWALKLQEFDVTVIYKSERKHKDADCLSRSPLENDKQSAVMSLTNVDIEQTKDPDLAKIIDNLNSGYTRKEFSIIDGILYKKNYSTTGRPWLMMIPKHLRSEVMADLHDAPTAGHLGFARTYDRNDLVWVFTPIRKVGLSEKLLKRYFGPYKVTKKLSEVTYEVEPVDPSPRSRKSKDIVHVIRMKPYLDPEEQHSILLGNTG</sequence>
<organism evidence="11 12">
    <name type="scientific">Cordylochernes scorpioides</name>
    <dbReference type="NCBI Taxonomy" id="51811"/>
    <lineage>
        <taxon>Eukaryota</taxon>
        <taxon>Metazoa</taxon>
        <taxon>Ecdysozoa</taxon>
        <taxon>Arthropoda</taxon>
        <taxon>Chelicerata</taxon>
        <taxon>Arachnida</taxon>
        <taxon>Pseudoscorpiones</taxon>
        <taxon>Cheliferoidea</taxon>
        <taxon>Chernetidae</taxon>
        <taxon>Cordylochernes</taxon>
    </lineage>
</organism>
<feature type="compositionally biased region" description="Low complexity" evidence="8">
    <location>
        <begin position="1944"/>
        <end position="1962"/>
    </location>
</feature>
<evidence type="ECO:0000259" key="9">
    <source>
        <dbReference type="PROSITE" id="PS50158"/>
    </source>
</evidence>
<dbReference type="Pfam" id="PF17917">
    <property type="entry name" value="RT_RNaseH"/>
    <property type="match status" value="1"/>
</dbReference>
<dbReference type="InterPro" id="IPR054465">
    <property type="entry name" value="Integrase_p58-like_C"/>
</dbReference>
<keyword evidence="7" id="KW-0863">Zinc-finger</keyword>
<feature type="compositionally biased region" description="Basic and acidic residues" evidence="8">
    <location>
        <begin position="2032"/>
        <end position="2043"/>
    </location>
</feature>
<dbReference type="Pfam" id="PF03372">
    <property type="entry name" value="Exo_endo_phos"/>
    <property type="match status" value="1"/>
</dbReference>
<dbReference type="EMBL" id="CP092872">
    <property type="protein sequence ID" value="UYV72774.1"/>
    <property type="molecule type" value="Genomic_DNA"/>
</dbReference>
<dbReference type="SMART" id="SM00343">
    <property type="entry name" value="ZnF_C2HC"/>
    <property type="match status" value="3"/>
</dbReference>
<dbReference type="PANTHER" id="PTHR37984:SF5">
    <property type="entry name" value="PROTEIN NYNRIN-LIKE"/>
    <property type="match status" value="1"/>
</dbReference>
<evidence type="ECO:0000256" key="2">
    <source>
        <dbReference type="ARBA" id="ARBA00022695"/>
    </source>
</evidence>
<dbReference type="SUPFAM" id="SSF56672">
    <property type="entry name" value="DNA/RNA polymerases"/>
    <property type="match status" value="3"/>
</dbReference>
<protein>
    <submittedName>
        <fullName evidence="11">K02A2.6-like</fullName>
    </submittedName>
</protein>
<feature type="compositionally biased region" description="Polar residues" evidence="8">
    <location>
        <begin position="3616"/>
        <end position="3625"/>
    </location>
</feature>
<feature type="compositionally biased region" description="Basic and acidic residues" evidence="8">
    <location>
        <begin position="1924"/>
        <end position="1933"/>
    </location>
</feature>
<feature type="region of interest" description="Disordered" evidence="8">
    <location>
        <begin position="1"/>
        <end position="136"/>
    </location>
</feature>
<feature type="domain" description="Reverse transcriptase" evidence="10">
    <location>
        <begin position="3727"/>
        <end position="3906"/>
    </location>
</feature>
<accession>A0ABY6KVV3</accession>
<evidence type="ECO:0000256" key="1">
    <source>
        <dbReference type="ARBA" id="ARBA00022679"/>
    </source>
</evidence>
<dbReference type="InterPro" id="IPR005162">
    <property type="entry name" value="Retrotrans_gag_dom"/>
</dbReference>
<keyword evidence="4" id="KW-0255">Endonuclease</keyword>
<dbReference type="Gene3D" id="3.10.10.10">
    <property type="entry name" value="HIV Type 1 Reverse Transcriptase, subunit A, domain 1"/>
    <property type="match status" value="1"/>
</dbReference>
<dbReference type="Gene3D" id="3.30.70.270">
    <property type="match status" value="2"/>
</dbReference>
<dbReference type="InterPro" id="IPR005135">
    <property type="entry name" value="Endo/exonuclease/phosphatase"/>
</dbReference>
<feature type="domain" description="Reverse transcriptase" evidence="10">
    <location>
        <begin position="2551"/>
        <end position="2799"/>
    </location>
</feature>
<keyword evidence="3" id="KW-0540">Nuclease</keyword>
<name>A0ABY6KVV3_9ARAC</name>
<dbReference type="Pfam" id="PF03732">
    <property type="entry name" value="Retrotrans_gag"/>
    <property type="match status" value="1"/>
</dbReference>
<keyword evidence="7" id="KW-0862">Zinc</keyword>
<dbReference type="InterPro" id="IPR036691">
    <property type="entry name" value="Endo/exonu/phosph_ase_sf"/>
</dbReference>
<dbReference type="Proteomes" id="UP001235939">
    <property type="component" value="Chromosome 10"/>
</dbReference>
<evidence type="ECO:0000256" key="3">
    <source>
        <dbReference type="ARBA" id="ARBA00022722"/>
    </source>
</evidence>
<feature type="compositionally biased region" description="Polar residues" evidence="8">
    <location>
        <begin position="16"/>
        <end position="41"/>
    </location>
</feature>
<feature type="non-terminal residue" evidence="11">
    <location>
        <position position="4291"/>
    </location>
</feature>
<keyword evidence="12" id="KW-1185">Reference proteome</keyword>
<dbReference type="Gene3D" id="3.60.10.10">
    <property type="entry name" value="Endonuclease/exonuclease/phosphatase"/>
    <property type="match status" value="2"/>
</dbReference>
<dbReference type="InterPro" id="IPR043502">
    <property type="entry name" value="DNA/RNA_pol_sf"/>
</dbReference>
<dbReference type="InterPro" id="IPR050951">
    <property type="entry name" value="Retrovirus_Pol_polyprotein"/>
</dbReference>
<dbReference type="SUPFAM" id="SSF56219">
    <property type="entry name" value="DNase I-like"/>
    <property type="match status" value="2"/>
</dbReference>
<feature type="compositionally biased region" description="Pro residues" evidence="8">
    <location>
        <begin position="389"/>
        <end position="414"/>
    </location>
</feature>
<evidence type="ECO:0000313" key="12">
    <source>
        <dbReference type="Proteomes" id="UP001235939"/>
    </source>
</evidence>
<evidence type="ECO:0000313" key="11">
    <source>
        <dbReference type="EMBL" id="UYV72774.1"/>
    </source>
</evidence>
<dbReference type="InterPro" id="IPR043128">
    <property type="entry name" value="Rev_trsase/Diguanyl_cyclase"/>
</dbReference>
<dbReference type="InterPro" id="IPR001878">
    <property type="entry name" value="Znf_CCHC"/>
</dbReference>
<evidence type="ECO:0000256" key="8">
    <source>
        <dbReference type="SAM" id="MobiDB-lite"/>
    </source>
</evidence>
<keyword evidence="2" id="KW-0548">Nucleotidyltransferase</keyword>
<evidence type="ECO:0000256" key="7">
    <source>
        <dbReference type="PROSITE-ProRule" id="PRU00047"/>
    </source>
</evidence>
<evidence type="ECO:0000259" key="10">
    <source>
        <dbReference type="PROSITE" id="PS50878"/>
    </source>
</evidence>
<dbReference type="Pfam" id="PF22938">
    <property type="entry name" value="Integrase_p58_C"/>
    <property type="match status" value="1"/>
</dbReference>